<proteinExistence type="predicted"/>
<dbReference type="Proteomes" id="UP001596417">
    <property type="component" value="Unassembled WGS sequence"/>
</dbReference>
<keyword evidence="2" id="KW-1185">Reference proteome</keyword>
<organism evidence="1 2">
    <name type="scientific">Halocatena marina</name>
    <dbReference type="NCBI Taxonomy" id="2934937"/>
    <lineage>
        <taxon>Archaea</taxon>
        <taxon>Methanobacteriati</taxon>
        <taxon>Methanobacteriota</taxon>
        <taxon>Stenosarchaea group</taxon>
        <taxon>Halobacteria</taxon>
        <taxon>Halobacteriales</taxon>
        <taxon>Natronomonadaceae</taxon>
        <taxon>Halocatena</taxon>
    </lineage>
</organism>
<dbReference type="RefSeq" id="WP_390207072.1">
    <property type="nucleotide sequence ID" value="NZ_JBHTAX010000007.1"/>
</dbReference>
<sequence length="69" mass="7674">MSKANSSSTANSKESIAHEAITQFPYWVNEPGEAPRFLGTHWQCEICNQISPLSAEDIRHEATCPEGNR</sequence>
<protein>
    <submittedName>
        <fullName evidence="1">Uncharacterized protein</fullName>
    </submittedName>
</protein>
<accession>A0ABD5YV94</accession>
<evidence type="ECO:0000313" key="2">
    <source>
        <dbReference type="Proteomes" id="UP001596417"/>
    </source>
</evidence>
<comment type="caution">
    <text evidence="1">The sequence shown here is derived from an EMBL/GenBank/DDBJ whole genome shotgun (WGS) entry which is preliminary data.</text>
</comment>
<gene>
    <name evidence="1" type="ORF">ACFQL7_27905</name>
</gene>
<evidence type="ECO:0000313" key="1">
    <source>
        <dbReference type="EMBL" id="MFC7193236.1"/>
    </source>
</evidence>
<name>A0ABD5YV94_9EURY</name>
<dbReference type="EMBL" id="JBHTAX010000007">
    <property type="protein sequence ID" value="MFC7193236.1"/>
    <property type="molecule type" value="Genomic_DNA"/>
</dbReference>
<reference evidence="1 2" key="1">
    <citation type="journal article" date="2019" name="Int. J. Syst. Evol. Microbiol.">
        <title>The Global Catalogue of Microorganisms (GCM) 10K type strain sequencing project: providing services to taxonomists for standard genome sequencing and annotation.</title>
        <authorList>
            <consortium name="The Broad Institute Genomics Platform"/>
            <consortium name="The Broad Institute Genome Sequencing Center for Infectious Disease"/>
            <person name="Wu L."/>
            <person name="Ma J."/>
        </authorList>
    </citation>
    <scope>NUCLEOTIDE SEQUENCE [LARGE SCALE GENOMIC DNA]</scope>
    <source>
        <strain evidence="1 2">RDMS1</strain>
    </source>
</reference>
<dbReference type="AlphaFoldDB" id="A0ABD5YV94"/>